<feature type="region of interest" description="Disordered" evidence="1">
    <location>
        <begin position="293"/>
        <end position="368"/>
    </location>
</feature>
<evidence type="ECO:0000313" key="5">
    <source>
        <dbReference type="Proteomes" id="UP001209746"/>
    </source>
</evidence>
<dbReference type="SUPFAM" id="SSF51161">
    <property type="entry name" value="Trimeric LpxA-like enzymes"/>
    <property type="match status" value="2"/>
</dbReference>
<comment type="caution">
    <text evidence="3">The sequence shown here is derived from an EMBL/GenBank/DDBJ whole genome shotgun (WGS) entry which is preliminary data.</text>
</comment>
<dbReference type="Proteomes" id="UP001209746">
    <property type="component" value="Unassembled WGS sequence"/>
</dbReference>
<dbReference type="Proteomes" id="UP001208186">
    <property type="component" value="Unassembled WGS sequence"/>
</dbReference>
<dbReference type="AlphaFoldDB" id="A0AAE3IAG6"/>
<organism evidence="3 5">
    <name type="scientific">Halapricum hydrolyticum</name>
    <dbReference type="NCBI Taxonomy" id="2979991"/>
    <lineage>
        <taxon>Archaea</taxon>
        <taxon>Methanobacteriati</taxon>
        <taxon>Methanobacteriota</taxon>
        <taxon>Stenosarchaea group</taxon>
        <taxon>Halobacteria</taxon>
        <taxon>Halobacteriales</taxon>
        <taxon>Haloarculaceae</taxon>
        <taxon>Halapricum</taxon>
    </lineage>
</organism>
<feature type="compositionally biased region" description="Acidic residues" evidence="1">
    <location>
        <begin position="293"/>
        <end position="314"/>
    </location>
</feature>
<dbReference type="InterPro" id="IPR007607">
    <property type="entry name" value="BacA/B"/>
</dbReference>
<proteinExistence type="predicted"/>
<dbReference type="EMBL" id="JAOPKD010000003">
    <property type="protein sequence ID" value="MCU4726487.1"/>
    <property type="molecule type" value="Genomic_DNA"/>
</dbReference>
<evidence type="ECO:0000313" key="4">
    <source>
        <dbReference type="Proteomes" id="UP001208186"/>
    </source>
</evidence>
<reference evidence="3" key="1">
    <citation type="submission" date="2023-02" db="EMBL/GenBank/DDBJ databases">
        <title>Enrichment on poylsaccharides allowed isolation of novel metabolic and taxonomic groups of Haloarchaea.</title>
        <authorList>
            <person name="Sorokin D.Y."/>
            <person name="Elcheninov A.G."/>
            <person name="Khizhniak T.V."/>
            <person name="Kolganova T.V."/>
            <person name="Kublanov I.V."/>
        </authorList>
    </citation>
    <scope>NUCLEOTIDE SEQUENCE</scope>
    <source>
        <strain evidence="2 4">HArc-curdl5-1</strain>
        <strain evidence="3">HArc-curdl7</strain>
    </source>
</reference>
<dbReference type="Gene3D" id="2.160.10.10">
    <property type="entry name" value="Hexapeptide repeat proteins"/>
    <property type="match status" value="2"/>
</dbReference>
<evidence type="ECO:0000313" key="3">
    <source>
        <dbReference type="EMBL" id="MCU4726487.1"/>
    </source>
</evidence>
<sequence>MLFRSDPLEELTIPDGTTVEEHDLVTDGDVLVGGQSTVEFGVRGRNVIAGERVRFGGHIEAEGDCRLDMWCDVADNVLVGEDAYLGERVHVGGQLKVAGDIDIGDDVDIEEGFEANGWIVIRNPMPTIVFLFVYLGQLLRIGEQEAAEDALSQLLDSDRDDEPVVIPRGATVSDDSWRVSTPARMGDDCRIHGNIRAESVTVGRDNVLFGSLRGKDDIIVGRGSEIKGNVTTRNGDLEIGPGVKIWGDVAAENVRLHENATVDGTIRAGGEIELHTEDVLDEPDEDAEAMAEMAAEMEGESDPVPDPVEGEVDTDALAADESSDHESEGETGDGSEDKTGGESDDGAVTEPPGPAGDGPDGDHPDPAT</sequence>
<name>A0AAE3IAG6_9EURY</name>
<dbReference type="Pfam" id="PF04519">
    <property type="entry name" value="Bactofilin"/>
    <property type="match status" value="1"/>
</dbReference>
<evidence type="ECO:0000256" key="1">
    <source>
        <dbReference type="SAM" id="MobiDB-lite"/>
    </source>
</evidence>
<evidence type="ECO:0000313" key="2">
    <source>
        <dbReference type="EMBL" id="MCU4718400.1"/>
    </source>
</evidence>
<dbReference type="EMBL" id="JAOPKC010000010">
    <property type="protein sequence ID" value="MCU4718400.1"/>
    <property type="molecule type" value="Genomic_DNA"/>
</dbReference>
<dbReference type="InterPro" id="IPR011004">
    <property type="entry name" value="Trimer_LpxA-like_sf"/>
</dbReference>
<gene>
    <name evidence="3" type="ORF">OB914_05845</name>
    <name evidence="2" type="ORF">OB916_10045</name>
</gene>
<accession>A0AAE3IAG6</accession>
<keyword evidence="4" id="KW-1185">Reference proteome</keyword>
<protein>
    <submittedName>
        <fullName evidence="3">Polymer-forming cytoskeletal protein</fullName>
    </submittedName>
</protein>